<dbReference type="Pfam" id="PF13193">
    <property type="entry name" value="AMP-binding_C"/>
    <property type="match status" value="1"/>
</dbReference>
<sequence>MLGPTGHTDTFTRDNLPPFDEWPELLMDGFDYPEWLNAGFELSDRMVEKGFGDNVALIGNGRRRTYKELADWTNRIAHALVENFSVKPGNRILIRSGNNPAMIACWLAVTKVGAVAVNTMPMLRAGELSKVIDKAEISLALCDTRLLEELVAAAKDSRFLKQVIGFDGTANHDAELDRIALNKPVRFESVKTGRDDVALLGFTSGSTGVPKATMHFHRDILIIADAYAKEVLQVTSDDVFIGSPPIAFTFGLGGLVVFPLRFGASTALLENASPKNMVEIIQEYGATISFTAPTAYRAMLAAMEEGADLSSLRIAVSAGETLPGPIFEEWTRKTGKPILDGIGSTELLHIFISNRLSDAKPNCTGKPLSGYQARVVDDEMNELPRGTIGKLVVRGPIGCRYLADHRQADYVRDGWNLTGDSFIEDEEGYFHFAARSDDIILSAGYNIAGPEVEAALLSHADVLECAVIGKPDEERGHIVQAHVVLVAGVTGSDLLVKALQEHVKAVIAPYKYPRSIVFVEALPKTESGKIQRFRLRN</sequence>
<dbReference type="Gene3D" id="3.40.50.12780">
    <property type="entry name" value="N-terminal domain of ligase-like"/>
    <property type="match status" value="1"/>
</dbReference>
<name>A0A1C3VKN1_9HYPH</name>
<dbReference type="OrthoDB" id="9803968at2"/>
<dbReference type="InterPro" id="IPR045851">
    <property type="entry name" value="AMP-bd_C_sf"/>
</dbReference>
<dbReference type="InterPro" id="IPR042099">
    <property type="entry name" value="ANL_N_sf"/>
</dbReference>
<dbReference type="Proteomes" id="UP000199101">
    <property type="component" value="Unassembled WGS sequence"/>
</dbReference>
<dbReference type="InterPro" id="IPR025110">
    <property type="entry name" value="AMP-bd_C"/>
</dbReference>
<evidence type="ECO:0000313" key="6">
    <source>
        <dbReference type="Proteomes" id="UP000199101"/>
    </source>
</evidence>
<dbReference type="GO" id="GO:0046872">
    <property type="term" value="F:metal ion binding"/>
    <property type="evidence" value="ECO:0007669"/>
    <property type="project" value="UniProtKB-KW"/>
</dbReference>
<dbReference type="Pfam" id="PF00501">
    <property type="entry name" value="AMP-binding"/>
    <property type="match status" value="1"/>
</dbReference>
<dbReference type="STRING" id="410764.GA0061103_3920"/>
<dbReference type="PANTHER" id="PTHR43352:SF1">
    <property type="entry name" value="ANTHRANILATE--COA LIGASE"/>
    <property type="match status" value="1"/>
</dbReference>
<gene>
    <name evidence="5" type="ORF">GA0061103_3920</name>
</gene>
<dbReference type="Gene3D" id="3.30.300.30">
    <property type="match status" value="1"/>
</dbReference>
<evidence type="ECO:0000313" key="5">
    <source>
        <dbReference type="EMBL" id="SCB28175.1"/>
    </source>
</evidence>
<dbReference type="PROSITE" id="PS00455">
    <property type="entry name" value="AMP_BINDING"/>
    <property type="match status" value="1"/>
</dbReference>
<dbReference type="AlphaFoldDB" id="A0A1C3VKN1"/>
<dbReference type="GO" id="GO:0044550">
    <property type="term" value="P:secondary metabolite biosynthetic process"/>
    <property type="evidence" value="ECO:0007669"/>
    <property type="project" value="TreeGrafter"/>
</dbReference>
<dbReference type="EMBL" id="FMAG01000003">
    <property type="protein sequence ID" value="SCB28175.1"/>
    <property type="molecule type" value="Genomic_DNA"/>
</dbReference>
<keyword evidence="6" id="KW-1185">Reference proteome</keyword>
<evidence type="ECO:0000256" key="2">
    <source>
        <dbReference type="ARBA" id="ARBA00022723"/>
    </source>
</evidence>
<dbReference type="InterPro" id="IPR020845">
    <property type="entry name" value="AMP-binding_CS"/>
</dbReference>
<evidence type="ECO:0000259" key="4">
    <source>
        <dbReference type="Pfam" id="PF13193"/>
    </source>
</evidence>
<reference evidence="6" key="1">
    <citation type="submission" date="2016-08" db="EMBL/GenBank/DDBJ databases">
        <authorList>
            <person name="Varghese N."/>
            <person name="Submissions Spin"/>
        </authorList>
    </citation>
    <scope>NUCLEOTIDE SEQUENCE [LARGE SCALE GENOMIC DNA]</scope>
    <source>
        <strain evidence="6">HAMBI 2975</strain>
    </source>
</reference>
<feature type="domain" description="AMP-dependent synthetase/ligase" evidence="3">
    <location>
        <begin position="50"/>
        <end position="396"/>
    </location>
</feature>
<protein>
    <submittedName>
        <fullName evidence="5">2-aminobenzoate-CoA ligase</fullName>
    </submittedName>
</protein>
<organism evidence="5 6">
    <name type="scientific">Rhizobium multihospitium</name>
    <dbReference type="NCBI Taxonomy" id="410764"/>
    <lineage>
        <taxon>Bacteria</taxon>
        <taxon>Pseudomonadati</taxon>
        <taxon>Pseudomonadota</taxon>
        <taxon>Alphaproteobacteria</taxon>
        <taxon>Hyphomicrobiales</taxon>
        <taxon>Rhizobiaceae</taxon>
        <taxon>Rhizobium/Agrobacterium group</taxon>
        <taxon>Rhizobium</taxon>
    </lineage>
</organism>
<dbReference type="SUPFAM" id="SSF56801">
    <property type="entry name" value="Acetyl-CoA synthetase-like"/>
    <property type="match status" value="1"/>
</dbReference>
<dbReference type="InterPro" id="IPR000873">
    <property type="entry name" value="AMP-dep_synth/lig_dom"/>
</dbReference>
<dbReference type="GO" id="GO:0016878">
    <property type="term" value="F:acid-thiol ligase activity"/>
    <property type="evidence" value="ECO:0007669"/>
    <property type="project" value="TreeGrafter"/>
</dbReference>
<dbReference type="RefSeq" id="WP_092712171.1">
    <property type="nucleotide sequence ID" value="NZ_FMAG01000003.1"/>
</dbReference>
<evidence type="ECO:0000259" key="3">
    <source>
        <dbReference type="Pfam" id="PF00501"/>
    </source>
</evidence>
<proteinExistence type="predicted"/>
<feature type="domain" description="AMP-binding enzyme C-terminal" evidence="4">
    <location>
        <begin position="451"/>
        <end position="529"/>
    </location>
</feature>
<evidence type="ECO:0000256" key="1">
    <source>
        <dbReference type="ARBA" id="ARBA00022598"/>
    </source>
</evidence>
<dbReference type="PANTHER" id="PTHR43352">
    <property type="entry name" value="ACETYL-COA SYNTHETASE"/>
    <property type="match status" value="1"/>
</dbReference>
<accession>A0A1C3VKN1</accession>
<keyword evidence="1 5" id="KW-0436">Ligase</keyword>
<keyword evidence="2" id="KW-0479">Metal-binding</keyword>